<dbReference type="AlphaFoldDB" id="A0A532URM0"/>
<dbReference type="EMBL" id="NJBN01000012">
    <property type="protein sequence ID" value="TKJ37579.1"/>
    <property type="molecule type" value="Genomic_DNA"/>
</dbReference>
<accession>A0A532URM0</accession>
<dbReference type="Proteomes" id="UP000319619">
    <property type="component" value="Unassembled WGS sequence"/>
</dbReference>
<organism evidence="1 2">
    <name type="scientific">candidate division LCP-89 bacterium B3_LCP</name>
    <dbReference type="NCBI Taxonomy" id="2012998"/>
    <lineage>
        <taxon>Bacteria</taxon>
        <taxon>Pseudomonadati</taxon>
        <taxon>Bacteria division LCP-89</taxon>
    </lineage>
</organism>
<evidence type="ECO:0000313" key="2">
    <source>
        <dbReference type="Proteomes" id="UP000319619"/>
    </source>
</evidence>
<comment type="caution">
    <text evidence="1">The sequence shown here is derived from an EMBL/GenBank/DDBJ whole genome shotgun (WGS) entry which is preliminary data.</text>
</comment>
<proteinExistence type="predicted"/>
<gene>
    <name evidence="1" type="ORF">CEE37_13780</name>
</gene>
<reference evidence="1 2" key="1">
    <citation type="submission" date="2017-06" db="EMBL/GenBank/DDBJ databases">
        <title>Novel microbial phyla capable of carbon fixation and sulfur reduction in deep-sea sediments.</title>
        <authorList>
            <person name="Huang J."/>
            <person name="Baker B."/>
            <person name="Wang Y."/>
        </authorList>
    </citation>
    <scope>NUCLEOTIDE SEQUENCE [LARGE SCALE GENOMIC DNA]</scope>
    <source>
        <strain evidence="1">B3_LCP</strain>
    </source>
</reference>
<protein>
    <submittedName>
        <fullName evidence="1">Uncharacterized protein</fullName>
    </submittedName>
</protein>
<evidence type="ECO:0000313" key="1">
    <source>
        <dbReference type="EMBL" id="TKJ37579.1"/>
    </source>
</evidence>
<sequence>MNDIQRQIYKNMMPAQRLKIAFQLHDFAHRRLTLMLRQNLPNASEREIQILVARRFLGDSARVL</sequence>
<name>A0A532URM0_UNCL8</name>